<gene>
    <name evidence="4" type="ORF">GCM10011369_16000</name>
</gene>
<dbReference type="Gene3D" id="3.40.50.720">
    <property type="entry name" value="NAD(P)-binding Rossmann-like Domain"/>
    <property type="match status" value="1"/>
</dbReference>
<keyword evidence="5" id="KW-1185">Reference proteome</keyword>
<dbReference type="SUPFAM" id="SSF50129">
    <property type="entry name" value="GroES-like"/>
    <property type="match status" value="1"/>
</dbReference>
<dbReference type="GO" id="GO:0016651">
    <property type="term" value="F:oxidoreductase activity, acting on NAD(P)H"/>
    <property type="evidence" value="ECO:0007669"/>
    <property type="project" value="TreeGrafter"/>
</dbReference>
<keyword evidence="2" id="KW-0560">Oxidoreductase</keyword>
<dbReference type="InterPro" id="IPR011032">
    <property type="entry name" value="GroES-like_sf"/>
</dbReference>
<keyword evidence="1" id="KW-0521">NADP</keyword>
<dbReference type="InterPro" id="IPR020843">
    <property type="entry name" value="ER"/>
</dbReference>
<dbReference type="SUPFAM" id="SSF51735">
    <property type="entry name" value="NAD(P)-binding Rossmann-fold domains"/>
    <property type="match status" value="1"/>
</dbReference>
<name>A0A8J2U4I4_9GAMM</name>
<evidence type="ECO:0000259" key="3">
    <source>
        <dbReference type="SMART" id="SM00829"/>
    </source>
</evidence>
<dbReference type="Proteomes" id="UP000619743">
    <property type="component" value="Unassembled WGS sequence"/>
</dbReference>
<evidence type="ECO:0000313" key="4">
    <source>
        <dbReference type="EMBL" id="GGA74955.1"/>
    </source>
</evidence>
<evidence type="ECO:0000313" key="5">
    <source>
        <dbReference type="Proteomes" id="UP000619743"/>
    </source>
</evidence>
<dbReference type="InterPro" id="IPR036291">
    <property type="entry name" value="NAD(P)-bd_dom_sf"/>
</dbReference>
<dbReference type="EMBL" id="BMDX01000006">
    <property type="protein sequence ID" value="GGA74955.1"/>
    <property type="molecule type" value="Genomic_DNA"/>
</dbReference>
<comment type="caution">
    <text evidence="4">The sequence shown here is derived from an EMBL/GenBank/DDBJ whole genome shotgun (WGS) entry which is preliminary data.</text>
</comment>
<dbReference type="RefSeq" id="WP_087505412.1">
    <property type="nucleotide sequence ID" value="NZ_BMDX01000006.1"/>
</dbReference>
<dbReference type="InterPro" id="IPR013149">
    <property type="entry name" value="ADH-like_C"/>
</dbReference>
<protein>
    <submittedName>
        <fullName evidence="4">Alcohol dehydrogenase</fullName>
    </submittedName>
</protein>
<evidence type="ECO:0000256" key="1">
    <source>
        <dbReference type="ARBA" id="ARBA00022857"/>
    </source>
</evidence>
<accession>A0A8J2U4I4</accession>
<feature type="domain" description="Enoyl reductase (ER)" evidence="3">
    <location>
        <begin position="9"/>
        <end position="324"/>
    </location>
</feature>
<organism evidence="4 5">
    <name type="scientific">Neiella marina</name>
    <dbReference type="NCBI Taxonomy" id="508461"/>
    <lineage>
        <taxon>Bacteria</taxon>
        <taxon>Pseudomonadati</taxon>
        <taxon>Pseudomonadota</taxon>
        <taxon>Gammaproteobacteria</taxon>
        <taxon>Alteromonadales</taxon>
        <taxon>Echinimonadaceae</taxon>
        <taxon>Neiella</taxon>
    </lineage>
</organism>
<dbReference type="SMART" id="SM00829">
    <property type="entry name" value="PKS_ER"/>
    <property type="match status" value="1"/>
</dbReference>
<reference evidence="5" key="1">
    <citation type="journal article" date="2019" name="Int. J. Syst. Evol. Microbiol.">
        <title>The Global Catalogue of Microorganisms (GCM) 10K type strain sequencing project: providing services to taxonomists for standard genome sequencing and annotation.</title>
        <authorList>
            <consortium name="The Broad Institute Genomics Platform"/>
            <consortium name="The Broad Institute Genome Sequencing Center for Infectious Disease"/>
            <person name="Wu L."/>
            <person name="Ma J."/>
        </authorList>
    </citation>
    <scope>NUCLEOTIDE SEQUENCE [LARGE SCALE GENOMIC DNA]</scope>
    <source>
        <strain evidence="5">CGMCC 1.10130</strain>
    </source>
</reference>
<dbReference type="GO" id="GO:0070402">
    <property type="term" value="F:NADPH binding"/>
    <property type="evidence" value="ECO:0007669"/>
    <property type="project" value="TreeGrafter"/>
</dbReference>
<dbReference type="Pfam" id="PF00107">
    <property type="entry name" value="ADH_zinc_N"/>
    <property type="match status" value="1"/>
</dbReference>
<dbReference type="OrthoDB" id="9771084at2"/>
<dbReference type="PANTHER" id="PTHR48106">
    <property type="entry name" value="QUINONE OXIDOREDUCTASE PIG3-RELATED"/>
    <property type="match status" value="1"/>
</dbReference>
<dbReference type="AlphaFoldDB" id="A0A8J2U4I4"/>
<dbReference type="Gene3D" id="3.90.180.10">
    <property type="entry name" value="Medium-chain alcohol dehydrogenases, catalytic domain"/>
    <property type="match status" value="1"/>
</dbReference>
<dbReference type="Pfam" id="PF08240">
    <property type="entry name" value="ADH_N"/>
    <property type="match status" value="1"/>
</dbReference>
<dbReference type="InterPro" id="IPR013154">
    <property type="entry name" value="ADH-like_N"/>
</dbReference>
<proteinExistence type="predicted"/>
<evidence type="ECO:0000256" key="2">
    <source>
        <dbReference type="ARBA" id="ARBA00023002"/>
    </source>
</evidence>
<sequence>MQAVSYSPEDDLFHLRELPTPQLETEYDVLVTVQAVGLNPVDSKINLWQGMVAGMTNEFVGGLDVAGEIVAKGDAVTCWQVGDKVLYHGNMRRHHGGFAEFAVHDSRTLTPLPNVTPEVAAATPCAAWTAWRALEKLSARGADSILITGGSGGVGGFAIQLAQHFGIGQIITSCSAANHPYVKSLGADITIDYHQQDIVTSVLQATNQQGVAIAIDCVGGDNEVKCANSLRFDGQLVELVQTCQPNNYQDAFLRGIGCHQLSLGSGHVQGDFGRNSIVTAGLAVNQLLANQTITVPKLTTLKLADIPEALMAMRKQRTVGKLVAVLT</sequence>